<accession>A0ABT1BUV6</accession>
<dbReference type="PANTHER" id="PTHR35807">
    <property type="entry name" value="TRANSCRIPTIONAL REGULATOR REDD-RELATED"/>
    <property type="match status" value="1"/>
</dbReference>
<keyword evidence="1" id="KW-1133">Transmembrane helix</keyword>
<evidence type="ECO:0000313" key="3">
    <source>
        <dbReference type="Proteomes" id="UP001204015"/>
    </source>
</evidence>
<organism evidence="2 3">
    <name type="scientific">Segatella cerevisiae</name>
    <dbReference type="NCBI Taxonomy" id="2053716"/>
    <lineage>
        <taxon>Bacteria</taxon>
        <taxon>Pseudomonadati</taxon>
        <taxon>Bacteroidota</taxon>
        <taxon>Bacteroidia</taxon>
        <taxon>Bacteroidales</taxon>
        <taxon>Prevotellaceae</taxon>
        <taxon>Segatella</taxon>
    </lineage>
</organism>
<dbReference type="Gene3D" id="2.120.10.80">
    <property type="entry name" value="Kelch-type beta propeller"/>
    <property type="match status" value="1"/>
</dbReference>
<dbReference type="RefSeq" id="WP_252760237.1">
    <property type="nucleotide sequence ID" value="NZ_JAMXLY010000007.1"/>
</dbReference>
<dbReference type="InterPro" id="IPR015915">
    <property type="entry name" value="Kelch-typ_b-propeller"/>
</dbReference>
<feature type="transmembrane region" description="Helical" evidence="1">
    <location>
        <begin position="494"/>
        <end position="512"/>
    </location>
</feature>
<keyword evidence="1" id="KW-0472">Membrane</keyword>
<protein>
    <submittedName>
        <fullName evidence="2">DNA-binding transcriptional activator</fullName>
    </submittedName>
</protein>
<dbReference type="Pfam" id="PF24681">
    <property type="entry name" value="Kelch_KLHDC2_KLHL20_DRC7"/>
    <property type="match status" value="1"/>
</dbReference>
<keyword evidence="3" id="KW-1185">Reference proteome</keyword>
<gene>
    <name evidence="2" type="ORF">NG821_03285</name>
</gene>
<dbReference type="PANTHER" id="PTHR35807:SF1">
    <property type="entry name" value="TRANSCRIPTIONAL REGULATOR REDD"/>
    <property type="match status" value="1"/>
</dbReference>
<dbReference type="EMBL" id="JAMXLY010000007">
    <property type="protein sequence ID" value="MCO6024876.1"/>
    <property type="molecule type" value="Genomic_DNA"/>
</dbReference>
<reference evidence="2 3" key="1">
    <citation type="submission" date="2022-06" db="EMBL/GenBank/DDBJ databases">
        <title>A taxonomic note on the genus Prevotella: Description of four novel genera and emended description of the genera Hallella and Xylanibacter.</title>
        <authorList>
            <person name="Hitch T.C.A."/>
        </authorList>
    </citation>
    <scope>NUCLEOTIDE SEQUENCE [LARGE SCALE GENOMIC DNA]</scope>
    <source>
        <strain evidence="2 3">DSM 100619</strain>
    </source>
</reference>
<dbReference type="SUPFAM" id="SSF117281">
    <property type="entry name" value="Kelch motif"/>
    <property type="match status" value="1"/>
</dbReference>
<proteinExistence type="predicted"/>
<keyword evidence="2" id="KW-0238">DNA-binding</keyword>
<dbReference type="Proteomes" id="UP001204015">
    <property type="component" value="Unassembled WGS sequence"/>
</dbReference>
<dbReference type="InterPro" id="IPR051677">
    <property type="entry name" value="AfsR-DnrI-RedD_regulator"/>
</dbReference>
<evidence type="ECO:0000313" key="2">
    <source>
        <dbReference type="EMBL" id="MCO6024876.1"/>
    </source>
</evidence>
<evidence type="ECO:0000256" key="1">
    <source>
        <dbReference type="SAM" id="Phobius"/>
    </source>
</evidence>
<keyword evidence="1" id="KW-0812">Transmembrane</keyword>
<name>A0ABT1BUV6_9BACT</name>
<dbReference type="GO" id="GO:0003677">
    <property type="term" value="F:DNA binding"/>
    <property type="evidence" value="ECO:0007669"/>
    <property type="project" value="UniProtKB-KW"/>
</dbReference>
<sequence>MRLPENPDIGYILRITDLKSDEIFNVFLDESKEDIIELNREGYKELITFKYNRCELKDEHWFRFSLHFDLDNKIISMKINGHKKTIHDALLPKEIRPDLVFGRNDYIIDVPAFGIKDLNISGDSKVYYFPLNQSYGNNVYDKDGKKIGYVENPYWGINDSYHWKFLKKLHSNTNAGVCFDPFRQNIYYYNRTELNIYNISSKQSIYNRFANRCPVEIYLGMNFFNPINNRLYTYEVHKNNKKPQDVTLASLNLSTLSWTPESNNQLKAQEHHHGSFFDWRRQELTIYGGFEPMHYSNQFYTYDLHSHSWSVMKGIKGPRMPRYFVSVGQYGNDVYLFGGMGNESGNQSVGRKYFYDLYRLNKITKKITKLWDLKWGKKQNVVPVRNMIIFDRRYFYTLCYSEFLSDSYLKLYRFSIKDGSYQILGDSIPIHSDKITTNANLYYDRQQRKFIVTVQESKDDISSTLKIYSIDLPVLSATEYAAIIEPPHSTKKEMIILIICILCIGVVFIFLYRKKNKAGLIRQSSRLHLDKSQLKPNSIYLFGDFMARDRKNRDISYMFTNKLREVLFILIEHSEKEGISSKVLGTMLWGNKTTEKIKNSRSVTINHLRKVLEEIDGIQVVYQDGFFKLDVQAPFYCDYYDCRRIIKEDNANEFSLLSILKRGKFLQKMDMPTLDRFKSKEEQMLIPILTKEMEEAYKKKEYEIAIEWAKAIFNADPLNTNALDIQIKSLKRLSRIFEAKDAIRAFNREYQKDFGENYEYKSND</sequence>
<comment type="caution">
    <text evidence="2">The sequence shown here is derived from an EMBL/GenBank/DDBJ whole genome shotgun (WGS) entry which is preliminary data.</text>
</comment>